<dbReference type="Proteomes" id="UP001151760">
    <property type="component" value="Unassembled WGS sequence"/>
</dbReference>
<keyword evidence="3" id="KW-0540">Nuclease</keyword>
<dbReference type="Pfam" id="PF00078">
    <property type="entry name" value="RVT_1"/>
    <property type="match status" value="1"/>
</dbReference>
<dbReference type="InterPro" id="IPR041373">
    <property type="entry name" value="RT_RNaseH"/>
</dbReference>
<evidence type="ECO:0000313" key="10">
    <source>
        <dbReference type="Proteomes" id="UP001151760"/>
    </source>
</evidence>
<proteinExistence type="predicted"/>
<evidence type="ECO:0000256" key="2">
    <source>
        <dbReference type="ARBA" id="ARBA00022695"/>
    </source>
</evidence>
<dbReference type="Gene3D" id="3.10.10.10">
    <property type="entry name" value="HIV Type 1 Reverse Transcriptase, subunit A, domain 1"/>
    <property type="match status" value="1"/>
</dbReference>
<evidence type="ECO:0000259" key="8">
    <source>
        <dbReference type="Pfam" id="PF17917"/>
    </source>
</evidence>
<keyword evidence="4" id="KW-0255">Endonuclease</keyword>
<name>A0ABQ5EM51_9ASTR</name>
<dbReference type="InterPro" id="IPR043502">
    <property type="entry name" value="DNA/RNA_pol_sf"/>
</dbReference>
<dbReference type="CDD" id="cd09274">
    <property type="entry name" value="RNase_HI_RT_Ty3"/>
    <property type="match status" value="1"/>
</dbReference>
<keyword evidence="1" id="KW-0808">Transferase</keyword>
<evidence type="ECO:0000256" key="4">
    <source>
        <dbReference type="ARBA" id="ARBA00022759"/>
    </source>
</evidence>
<evidence type="ECO:0000259" key="7">
    <source>
        <dbReference type="Pfam" id="PF00078"/>
    </source>
</evidence>
<evidence type="ECO:0000256" key="3">
    <source>
        <dbReference type="ARBA" id="ARBA00022722"/>
    </source>
</evidence>
<dbReference type="EMBL" id="BQNB010016453">
    <property type="protein sequence ID" value="GJT51986.1"/>
    <property type="molecule type" value="Genomic_DNA"/>
</dbReference>
<evidence type="ECO:0000256" key="6">
    <source>
        <dbReference type="ARBA" id="ARBA00022918"/>
    </source>
</evidence>
<keyword evidence="2" id="KW-0548">Nucleotidyltransferase</keyword>
<organism evidence="9 10">
    <name type="scientific">Tanacetum coccineum</name>
    <dbReference type="NCBI Taxonomy" id="301880"/>
    <lineage>
        <taxon>Eukaryota</taxon>
        <taxon>Viridiplantae</taxon>
        <taxon>Streptophyta</taxon>
        <taxon>Embryophyta</taxon>
        <taxon>Tracheophyta</taxon>
        <taxon>Spermatophyta</taxon>
        <taxon>Magnoliopsida</taxon>
        <taxon>eudicotyledons</taxon>
        <taxon>Gunneridae</taxon>
        <taxon>Pentapetalae</taxon>
        <taxon>asterids</taxon>
        <taxon>campanulids</taxon>
        <taxon>Asterales</taxon>
        <taxon>Asteraceae</taxon>
        <taxon>Asteroideae</taxon>
        <taxon>Anthemideae</taxon>
        <taxon>Anthemidinae</taxon>
        <taxon>Tanacetum</taxon>
    </lineage>
</organism>
<keyword evidence="5" id="KW-0378">Hydrolase</keyword>
<dbReference type="InterPro" id="IPR043128">
    <property type="entry name" value="Rev_trsase/Diguanyl_cyclase"/>
</dbReference>
<dbReference type="GO" id="GO:0003964">
    <property type="term" value="F:RNA-directed DNA polymerase activity"/>
    <property type="evidence" value="ECO:0007669"/>
    <property type="project" value="UniProtKB-KW"/>
</dbReference>
<sequence>MSSKGGENFLTPDLIYPISIVLGEPPYMRTKKIVAFTVVENDENELIPTRLVTGWRVCIDYRKLNDATRKDHFPLPFMDQMLERLAGNEYYCFLDGFSGYFQIPIDPHDQEKTTFMCPYGTFAYRRMPFGLCNAPGTFQRCMMAIFHDMIEKTMEVFMDDFSVFGNSFKNCLSRLDKMLKRCEDTNLCLNWEKSHFMVKEGIVLGHKISKNGIEVDKAKVDVIAKLPHPTTVKGVRSFLGHAGFYRRFIKDFSKISRPMTHLLEKNTPFIFSDECIQAFETLKKKLTEAPICCPDGLPFELMCDASDFAIGVVLGQRHERHFRPIHYASKIMTEAESHYTTTEKEMLAVVYAFEKFWSYLILNKSIVYTDHSALKYLFAKKDSKARLLRWVLLLQRVSIQK</sequence>
<reference evidence="9" key="1">
    <citation type="journal article" date="2022" name="Int. J. Mol. Sci.">
        <title>Draft Genome of Tanacetum Coccineum: Genomic Comparison of Closely Related Tanacetum-Family Plants.</title>
        <authorList>
            <person name="Yamashiro T."/>
            <person name="Shiraishi A."/>
            <person name="Nakayama K."/>
            <person name="Satake H."/>
        </authorList>
    </citation>
    <scope>NUCLEOTIDE SEQUENCE</scope>
</reference>
<dbReference type="InterPro" id="IPR050951">
    <property type="entry name" value="Retrovirus_Pol_polyprotein"/>
</dbReference>
<accession>A0ABQ5EM51</accession>
<dbReference type="InterPro" id="IPR000477">
    <property type="entry name" value="RT_dom"/>
</dbReference>
<reference evidence="9" key="2">
    <citation type="submission" date="2022-01" db="EMBL/GenBank/DDBJ databases">
        <authorList>
            <person name="Yamashiro T."/>
            <person name="Shiraishi A."/>
            <person name="Satake H."/>
            <person name="Nakayama K."/>
        </authorList>
    </citation>
    <scope>NUCLEOTIDE SEQUENCE</scope>
</reference>
<keyword evidence="6 9" id="KW-0695">RNA-directed DNA polymerase</keyword>
<dbReference type="CDD" id="cd01647">
    <property type="entry name" value="RT_LTR"/>
    <property type="match status" value="1"/>
</dbReference>
<dbReference type="PANTHER" id="PTHR37984:SF5">
    <property type="entry name" value="PROTEIN NYNRIN-LIKE"/>
    <property type="match status" value="1"/>
</dbReference>
<evidence type="ECO:0000313" key="9">
    <source>
        <dbReference type="EMBL" id="GJT51986.1"/>
    </source>
</evidence>
<dbReference type="Gene3D" id="3.30.70.270">
    <property type="match status" value="2"/>
</dbReference>
<keyword evidence="10" id="KW-1185">Reference proteome</keyword>
<protein>
    <submittedName>
        <fullName evidence="9">Reverse transcriptase domain-containing protein</fullName>
    </submittedName>
</protein>
<dbReference type="PANTHER" id="PTHR37984">
    <property type="entry name" value="PROTEIN CBG26694"/>
    <property type="match status" value="1"/>
</dbReference>
<gene>
    <name evidence="9" type="ORF">Tco_0978143</name>
</gene>
<comment type="caution">
    <text evidence="9">The sequence shown here is derived from an EMBL/GenBank/DDBJ whole genome shotgun (WGS) entry which is preliminary data.</text>
</comment>
<evidence type="ECO:0000256" key="5">
    <source>
        <dbReference type="ARBA" id="ARBA00022801"/>
    </source>
</evidence>
<evidence type="ECO:0000256" key="1">
    <source>
        <dbReference type="ARBA" id="ARBA00022679"/>
    </source>
</evidence>
<dbReference type="Pfam" id="PF17917">
    <property type="entry name" value="RT_RNaseH"/>
    <property type="match status" value="1"/>
</dbReference>
<dbReference type="SUPFAM" id="SSF56672">
    <property type="entry name" value="DNA/RNA polymerases"/>
    <property type="match status" value="1"/>
</dbReference>
<feature type="domain" description="Reverse transcriptase RNase H-like" evidence="8">
    <location>
        <begin position="298"/>
        <end position="396"/>
    </location>
</feature>
<feature type="domain" description="Reverse transcriptase" evidence="7">
    <location>
        <begin position="53"/>
        <end position="208"/>
    </location>
</feature>